<dbReference type="Pfam" id="PF11298">
    <property type="entry name" value="DUF3099"/>
    <property type="match status" value="1"/>
</dbReference>
<name>A0ABR8X4J2_9MICO</name>
<dbReference type="EMBL" id="JACSPM010000003">
    <property type="protein sequence ID" value="MBD8024242.1"/>
    <property type="molecule type" value="Genomic_DNA"/>
</dbReference>
<feature type="compositionally biased region" description="Low complexity" evidence="1">
    <location>
        <begin position="116"/>
        <end position="142"/>
    </location>
</feature>
<keyword evidence="4" id="KW-1185">Reference proteome</keyword>
<feature type="transmembrane region" description="Helical" evidence="2">
    <location>
        <begin position="51"/>
        <end position="72"/>
    </location>
</feature>
<dbReference type="InterPro" id="IPR021449">
    <property type="entry name" value="DUF3099"/>
</dbReference>
<evidence type="ECO:0000313" key="3">
    <source>
        <dbReference type="EMBL" id="MBD8024242.1"/>
    </source>
</evidence>
<protein>
    <submittedName>
        <fullName evidence="3">DUF3099 domain-containing protein</fullName>
    </submittedName>
</protein>
<feature type="region of interest" description="Disordered" evidence="1">
    <location>
        <begin position="75"/>
        <end position="152"/>
    </location>
</feature>
<feature type="compositionally biased region" description="Basic and acidic residues" evidence="1">
    <location>
        <begin position="99"/>
        <end position="108"/>
    </location>
</feature>
<accession>A0ABR8X4J2</accession>
<gene>
    <name evidence="3" type="ORF">H9622_11650</name>
</gene>
<keyword evidence="2" id="KW-0812">Transmembrane</keyword>
<keyword evidence="2" id="KW-0472">Membrane</keyword>
<organism evidence="3 4">
    <name type="scientific">Microbacterium gallinarum</name>
    <dbReference type="NCBI Taxonomy" id="2762209"/>
    <lineage>
        <taxon>Bacteria</taxon>
        <taxon>Bacillati</taxon>
        <taxon>Actinomycetota</taxon>
        <taxon>Actinomycetes</taxon>
        <taxon>Micrococcales</taxon>
        <taxon>Microbacteriaceae</taxon>
        <taxon>Microbacterium</taxon>
    </lineage>
</organism>
<sequence>MKSSSRPQSATSLPRAPRDDVDARSTRYLLTMGVRVACFILMVAITPYGWYTWVFGAAAILLPYIAVVLANVGQEARRNRREDPERALPATPAAPPHARAGDVIRIDETPAIDGTPGSAAAPASGPAPASGAAPAPEAAEPGTTDDRPDGIA</sequence>
<keyword evidence="2" id="KW-1133">Transmembrane helix</keyword>
<reference evidence="3 4" key="1">
    <citation type="submission" date="2020-08" db="EMBL/GenBank/DDBJ databases">
        <title>A Genomic Blueprint of the Chicken Gut Microbiome.</title>
        <authorList>
            <person name="Gilroy R."/>
            <person name="Ravi A."/>
            <person name="Getino M."/>
            <person name="Pursley I."/>
            <person name="Horton D.L."/>
            <person name="Alikhan N.-F."/>
            <person name="Baker D."/>
            <person name="Gharbi K."/>
            <person name="Hall N."/>
            <person name="Watson M."/>
            <person name="Adriaenssens E.M."/>
            <person name="Foster-Nyarko E."/>
            <person name="Jarju S."/>
            <person name="Secka A."/>
            <person name="Antonio M."/>
            <person name="Oren A."/>
            <person name="Chaudhuri R."/>
            <person name="La Ragione R.M."/>
            <person name="Hildebrand F."/>
            <person name="Pallen M.J."/>
        </authorList>
    </citation>
    <scope>NUCLEOTIDE SEQUENCE [LARGE SCALE GENOMIC DNA]</scope>
    <source>
        <strain evidence="3 4">Sa1CUA4</strain>
    </source>
</reference>
<comment type="caution">
    <text evidence="3">The sequence shown here is derived from an EMBL/GenBank/DDBJ whole genome shotgun (WGS) entry which is preliminary data.</text>
</comment>
<dbReference type="Proteomes" id="UP000602532">
    <property type="component" value="Unassembled WGS sequence"/>
</dbReference>
<evidence type="ECO:0000313" key="4">
    <source>
        <dbReference type="Proteomes" id="UP000602532"/>
    </source>
</evidence>
<feature type="transmembrane region" description="Helical" evidence="2">
    <location>
        <begin position="28"/>
        <end position="45"/>
    </location>
</feature>
<feature type="compositionally biased region" description="Basic and acidic residues" evidence="1">
    <location>
        <begin position="75"/>
        <end position="86"/>
    </location>
</feature>
<dbReference type="RefSeq" id="WP_191766558.1">
    <property type="nucleotide sequence ID" value="NZ_JACSPM010000003.1"/>
</dbReference>
<evidence type="ECO:0000256" key="2">
    <source>
        <dbReference type="SAM" id="Phobius"/>
    </source>
</evidence>
<proteinExistence type="predicted"/>
<evidence type="ECO:0000256" key="1">
    <source>
        <dbReference type="SAM" id="MobiDB-lite"/>
    </source>
</evidence>